<reference evidence="4 5" key="1">
    <citation type="submission" date="2024-10" db="EMBL/GenBank/DDBJ databases">
        <title>The Natural Products Discovery Center: Release of the First 8490 Sequenced Strains for Exploring Actinobacteria Biosynthetic Diversity.</title>
        <authorList>
            <person name="Kalkreuter E."/>
            <person name="Kautsar S.A."/>
            <person name="Yang D."/>
            <person name="Bader C.D."/>
            <person name="Teijaro C.N."/>
            <person name="Fluegel L."/>
            <person name="Davis C.M."/>
            <person name="Simpson J.R."/>
            <person name="Lauterbach L."/>
            <person name="Steele A.D."/>
            <person name="Gui C."/>
            <person name="Meng S."/>
            <person name="Li G."/>
            <person name="Viehrig K."/>
            <person name="Ye F."/>
            <person name="Su P."/>
            <person name="Kiefer A.F."/>
            <person name="Nichols A."/>
            <person name="Cepeda A.J."/>
            <person name="Yan W."/>
            <person name="Fan B."/>
            <person name="Jiang Y."/>
            <person name="Adhikari A."/>
            <person name="Zheng C.-J."/>
            <person name="Schuster L."/>
            <person name="Cowan T.M."/>
            <person name="Smanski M.J."/>
            <person name="Chevrette M.G."/>
            <person name="De Carvalho L.P.S."/>
            <person name="Shen B."/>
        </authorList>
    </citation>
    <scope>NUCLEOTIDE SEQUENCE [LARGE SCALE GENOMIC DNA]</scope>
    <source>
        <strain evidence="4 5">NPDC004045</strain>
    </source>
</reference>
<protein>
    <submittedName>
        <fullName evidence="4">MCE family protein</fullName>
    </submittedName>
</protein>
<dbReference type="PANTHER" id="PTHR33371">
    <property type="entry name" value="INTERMEMBRANE PHOSPHOLIPID TRANSPORT SYSTEM BINDING PROTEIN MLAD-RELATED"/>
    <property type="match status" value="1"/>
</dbReference>
<dbReference type="InterPro" id="IPR024516">
    <property type="entry name" value="Mce_C"/>
</dbReference>
<proteinExistence type="predicted"/>
<feature type="domain" description="Mce/MlaD" evidence="2">
    <location>
        <begin position="41"/>
        <end position="114"/>
    </location>
</feature>
<dbReference type="InterPro" id="IPR003399">
    <property type="entry name" value="Mce/MlaD"/>
</dbReference>
<dbReference type="Proteomes" id="UP001601444">
    <property type="component" value="Unassembled WGS sequence"/>
</dbReference>
<dbReference type="InterPro" id="IPR005693">
    <property type="entry name" value="Mce"/>
</dbReference>
<name>A0ABW6PVF5_9NOCA</name>
<dbReference type="Pfam" id="PF11887">
    <property type="entry name" value="Mce4_CUP1"/>
    <property type="match status" value="1"/>
</dbReference>
<dbReference type="NCBIfam" id="TIGR00996">
    <property type="entry name" value="Mtu_fam_mce"/>
    <property type="match status" value="1"/>
</dbReference>
<feature type="domain" description="Mammalian cell entry C-terminal" evidence="3">
    <location>
        <begin position="126"/>
        <end position="306"/>
    </location>
</feature>
<dbReference type="PROSITE" id="PS51257">
    <property type="entry name" value="PROKAR_LIPOPROTEIN"/>
    <property type="match status" value="1"/>
</dbReference>
<evidence type="ECO:0000313" key="5">
    <source>
        <dbReference type="Proteomes" id="UP001601444"/>
    </source>
</evidence>
<dbReference type="PANTHER" id="PTHR33371:SF15">
    <property type="entry name" value="LIPOPROTEIN LPRN"/>
    <property type="match status" value="1"/>
</dbReference>
<keyword evidence="1" id="KW-0732">Signal</keyword>
<keyword evidence="5" id="KW-1185">Reference proteome</keyword>
<dbReference type="InterPro" id="IPR052336">
    <property type="entry name" value="MlaD_Phospholipid_Transporter"/>
</dbReference>
<evidence type="ECO:0000313" key="4">
    <source>
        <dbReference type="EMBL" id="MFF0546338.1"/>
    </source>
</evidence>
<comment type="caution">
    <text evidence="4">The sequence shown here is derived from an EMBL/GenBank/DDBJ whole genome shotgun (WGS) entry which is preliminary data.</text>
</comment>
<gene>
    <name evidence="4" type="ORF">ACFYTF_26235</name>
</gene>
<evidence type="ECO:0000259" key="2">
    <source>
        <dbReference type="Pfam" id="PF02470"/>
    </source>
</evidence>
<dbReference type="EMBL" id="JBIAMX010000020">
    <property type="protein sequence ID" value="MFF0546338.1"/>
    <property type="molecule type" value="Genomic_DNA"/>
</dbReference>
<dbReference type="Pfam" id="PF02470">
    <property type="entry name" value="MlaD"/>
    <property type="match status" value="1"/>
</dbReference>
<feature type="chain" id="PRO_5046716273" evidence="1">
    <location>
        <begin position="21"/>
        <end position="363"/>
    </location>
</feature>
<organism evidence="4 5">
    <name type="scientific">Nocardia thailandica</name>
    <dbReference type="NCBI Taxonomy" id="257275"/>
    <lineage>
        <taxon>Bacteria</taxon>
        <taxon>Bacillati</taxon>
        <taxon>Actinomycetota</taxon>
        <taxon>Actinomycetes</taxon>
        <taxon>Mycobacteriales</taxon>
        <taxon>Nocardiaceae</taxon>
        <taxon>Nocardia</taxon>
    </lineage>
</organism>
<evidence type="ECO:0000256" key="1">
    <source>
        <dbReference type="SAM" id="SignalP"/>
    </source>
</evidence>
<dbReference type="RefSeq" id="WP_387702710.1">
    <property type="nucleotide sequence ID" value="NZ_JBIAMX010000020.1"/>
</dbReference>
<feature type="signal peptide" evidence="1">
    <location>
        <begin position="1"/>
        <end position="20"/>
    </location>
</feature>
<sequence>MTRRRVGALLVTAAVTAVTALSGCAVTVDTVPLPRPGVDGPTYRLRAVFDNALNLPEQARVRIGGTDIGVVAGIDTTAFLAEVDLDIRRAVALPRGTRAELRQPAPLGDLFVAVVLPETAPGTPMLGDGDLIDREHTSAGASVEDLMMSLSMLLGGGALEQVARITRELDAIVGGRGPVLAHLITELTATLSALTARTGQIDGLLHGLDGLAGTLARSRDELGRAAETLPPLIGVIAENNRAITELTTRVATATAALGDFATTTGPRFTHLFDSVQQLMDGFTRMGDDLSGALDALRAVEPGLVATTRGTTLAVGATISYLSVGALTDPDVGELPDGGDARAFTGSLAEILLRVLARLRGGQR</sequence>
<evidence type="ECO:0000259" key="3">
    <source>
        <dbReference type="Pfam" id="PF11887"/>
    </source>
</evidence>
<accession>A0ABW6PVF5</accession>